<evidence type="ECO:0000313" key="2">
    <source>
        <dbReference type="EMBL" id="KAK0176835.1"/>
    </source>
</evidence>
<protein>
    <submittedName>
        <fullName evidence="2">Uncharacterized protein</fullName>
    </submittedName>
</protein>
<organism evidence="2 3">
    <name type="scientific">Microctonus aethiopoides</name>
    <dbReference type="NCBI Taxonomy" id="144406"/>
    <lineage>
        <taxon>Eukaryota</taxon>
        <taxon>Metazoa</taxon>
        <taxon>Ecdysozoa</taxon>
        <taxon>Arthropoda</taxon>
        <taxon>Hexapoda</taxon>
        <taxon>Insecta</taxon>
        <taxon>Pterygota</taxon>
        <taxon>Neoptera</taxon>
        <taxon>Endopterygota</taxon>
        <taxon>Hymenoptera</taxon>
        <taxon>Apocrita</taxon>
        <taxon>Ichneumonoidea</taxon>
        <taxon>Braconidae</taxon>
        <taxon>Euphorinae</taxon>
        <taxon>Microctonus</taxon>
    </lineage>
</organism>
<dbReference type="Proteomes" id="UP001168990">
    <property type="component" value="Unassembled WGS sequence"/>
</dbReference>
<reference evidence="2" key="1">
    <citation type="journal article" date="2023" name="bioRxiv">
        <title>Scaffold-level genome assemblies of two parasitoid biocontrol wasps reveal the parthenogenesis mechanism and an associated novel virus.</title>
        <authorList>
            <person name="Inwood S."/>
            <person name="Skelly J."/>
            <person name="Guhlin J."/>
            <person name="Harrop T."/>
            <person name="Goldson S."/>
            <person name="Dearden P."/>
        </authorList>
    </citation>
    <scope>NUCLEOTIDE SEQUENCE</scope>
    <source>
        <strain evidence="2">Irish</strain>
        <tissue evidence="2">Whole body</tissue>
    </source>
</reference>
<dbReference type="EMBL" id="JAQQBS010000001">
    <property type="protein sequence ID" value="KAK0176835.1"/>
    <property type="molecule type" value="Genomic_DNA"/>
</dbReference>
<sequence length="375" mass="42926">MNINKFLLAVLVLMTYYCVICLAQTNGNMTNVTAPQVNSSNCATNHCVTCNCNCGTTATQFSIIPTIKDIVKDTLKGIDLMMNTFRNTFDNLKFLTELPRTPNNQQLTLDPLLDDFARVNKTVGHIINIFRNLFGDPICNTRMSPLDRLSQLNNRTTQSLSCLFNMGLPNIPNLSNITDSMQRNVSSILRGLLQNDKLFPRLSVLKLMFRTPSIQMNNDTPTMLQNIQNGFFSSLPRIRNLPNITGKLSNISFMRPANLFRMNPISRIFNLTATISNLKTLLESVRNIPERIVQFFKTIRETLMPLGIVKENWNTIKTDPLFLAQSCSSKLEGLYQFSRYEPPSRYKRIKSKLFHHKHSSLWDKLKSKLFNHFKC</sequence>
<dbReference type="AlphaFoldDB" id="A0AA39FVW5"/>
<name>A0AA39FVW5_9HYME</name>
<evidence type="ECO:0000256" key="1">
    <source>
        <dbReference type="SAM" id="SignalP"/>
    </source>
</evidence>
<feature type="signal peptide" evidence="1">
    <location>
        <begin position="1"/>
        <end position="23"/>
    </location>
</feature>
<comment type="caution">
    <text evidence="2">The sequence shown here is derived from an EMBL/GenBank/DDBJ whole genome shotgun (WGS) entry which is preliminary data.</text>
</comment>
<proteinExistence type="predicted"/>
<reference evidence="2" key="2">
    <citation type="submission" date="2023-03" db="EMBL/GenBank/DDBJ databases">
        <authorList>
            <person name="Inwood S.N."/>
            <person name="Skelly J.G."/>
            <person name="Guhlin J."/>
            <person name="Harrop T.W.R."/>
            <person name="Goldson S.G."/>
            <person name="Dearden P.K."/>
        </authorList>
    </citation>
    <scope>NUCLEOTIDE SEQUENCE</scope>
    <source>
        <strain evidence="2">Irish</strain>
        <tissue evidence="2">Whole body</tissue>
    </source>
</reference>
<gene>
    <name evidence="2" type="ORF">PV328_000937</name>
</gene>
<accession>A0AA39FVW5</accession>
<keyword evidence="1" id="KW-0732">Signal</keyword>
<feature type="chain" id="PRO_5041334687" evidence="1">
    <location>
        <begin position="24"/>
        <end position="375"/>
    </location>
</feature>
<evidence type="ECO:0000313" key="3">
    <source>
        <dbReference type="Proteomes" id="UP001168990"/>
    </source>
</evidence>
<keyword evidence="3" id="KW-1185">Reference proteome</keyword>